<accession>A0AA91ERM7</accession>
<dbReference type="EMBL" id="LZME01000138">
    <property type="protein sequence ID" value="OBK81591.1"/>
    <property type="molecule type" value="Genomic_DNA"/>
</dbReference>
<gene>
    <name evidence="2" type="ORF">A5649_10840</name>
</gene>
<evidence type="ECO:0000313" key="3">
    <source>
        <dbReference type="Proteomes" id="UP000093712"/>
    </source>
</evidence>
<dbReference type="AlphaFoldDB" id="A0AA91ERM7"/>
<dbReference type="Proteomes" id="UP000093712">
    <property type="component" value="Unassembled WGS sequence"/>
</dbReference>
<sequence length="69" mass="7808">MINIVILGGNWMSRHQHYSKRSRESRKAMNDGTADDDDVDDDYPDCCERLAEDWSPVADDADLPPDPVS</sequence>
<organism evidence="2 3">
    <name type="scientific">Mycolicibacter heraklionensis</name>
    <dbReference type="NCBI Taxonomy" id="512402"/>
    <lineage>
        <taxon>Bacteria</taxon>
        <taxon>Bacillati</taxon>
        <taxon>Actinomycetota</taxon>
        <taxon>Actinomycetes</taxon>
        <taxon>Mycobacteriales</taxon>
        <taxon>Mycobacteriaceae</taxon>
        <taxon>Mycolicibacter</taxon>
    </lineage>
</organism>
<protein>
    <submittedName>
        <fullName evidence="2">Uncharacterized protein</fullName>
    </submittedName>
</protein>
<comment type="caution">
    <text evidence="2">The sequence shown here is derived from an EMBL/GenBank/DDBJ whole genome shotgun (WGS) entry which is preliminary data.</text>
</comment>
<evidence type="ECO:0000256" key="1">
    <source>
        <dbReference type="SAM" id="MobiDB-lite"/>
    </source>
</evidence>
<feature type="region of interest" description="Disordered" evidence="1">
    <location>
        <begin position="18"/>
        <end position="46"/>
    </location>
</feature>
<dbReference type="RefSeq" id="WP_065042018.1">
    <property type="nucleotide sequence ID" value="NZ_LZME01000138.1"/>
</dbReference>
<reference evidence="2 3" key="1">
    <citation type="submission" date="2016-06" db="EMBL/GenBank/DDBJ databases">
        <authorList>
            <person name="Sutton G."/>
            <person name="Brinkac L."/>
            <person name="Sanka R."/>
            <person name="Adams M."/>
            <person name="Lau E."/>
            <person name="Garcia-Basteiro A."/>
            <person name="Lopez-Varela E."/>
            <person name="Palencia S."/>
        </authorList>
    </citation>
    <scope>NUCLEOTIDE SEQUENCE [LARGE SCALE GENOMIC DNA]</scope>
    <source>
        <strain evidence="2 3">1211594.5</strain>
    </source>
</reference>
<proteinExistence type="predicted"/>
<name>A0AA91ERM7_9MYCO</name>
<feature type="compositionally biased region" description="Acidic residues" evidence="1">
    <location>
        <begin position="33"/>
        <end position="45"/>
    </location>
</feature>
<evidence type="ECO:0000313" key="2">
    <source>
        <dbReference type="EMBL" id="OBK81591.1"/>
    </source>
</evidence>